<organism evidence="1 2">
    <name type="scientific">Dentiscutata heterogama</name>
    <dbReference type="NCBI Taxonomy" id="1316150"/>
    <lineage>
        <taxon>Eukaryota</taxon>
        <taxon>Fungi</taxon>
        <taxon>Fungi incertae sedis</taxon>
        <taxon>Mucoromycota</taxon>
        <taxon>Glomeromycotina</taxon>
        <taxon>Glomeromycetes</taxon>
        <taxon>Diversisporales</taxon>
        <taxon>Gigasporaceae</taxon>
        <taxon>Dentiscutata</taxon>
    </lineage>
</organism>
<accession>A0ACA9KE19</accession>
<evidence type="ECO:0000313" key="1">
    <source>
        <dbReference type="EMBL" id="CAG8467885.1"/>
    </source>
</evidence>
<comment type="caution">
    <text evidence="1">The sequence shown here is derived from an EMBL/GenBank/DDBJ whole genome shotgun (WGS) entry which is preliminary data.</text>
</comment>
<proteinExistence type="predicted"/>
<reference evidence="1" key="1">
    <citation type="submission" date="2021-06" db="EMBL/GenBank/DDBJ databases">
        <authorList>
            <person name="Kallberg Y."/>
            <person name="Tangrot J."/>
            <person name="Rosling A."/>
        </authorList>
    </citation>
    <scope>NUCLEOTIDE SEQUENCE</scope>
    <source>
        <strain evidence="1">IL203A</strain>
    </source>
</reference>
<name>A0ACA9KE19_9GLOM</name>
<evidence type="ECO:0000313" key="2">
    <source>
        <dbReference type="Proteomes" id="UP000789702"/>
    </source>
</evidence>
<protein>
    <submittedName>
        <fullName evidence="1">4690_t:CDS:1</fullName>
    </submittedName>
</protein>
<dbReference type="Proteomes" id="UP000789702">
    <property type="component" value="Unassembled WGS sequence"/>
</dbReference>
<keyword evidence="2" id="KW-1185">Reference proteome</keyword>
<dbReference type="EMBL" id="CAJVPU010000988">
    <property type="protein sequence ID" value="CAG8467885.1"/>
    <property type="molecule type" value="Genomic_DNA"/>
</dbReference>
<gene>
    <name evidence="1" type="ORF">DHETER_LOCUS1577</name>
</gene>
<sequence>MPQAYNHRLTKYIHVQNDLSPAQKAKRAICKACESKEIYFKEKKMKCLYWREFWIEEDQEIMTYPDPDETIARNAVITLRQARTQNNTLSISIASSGSNTYFVVRQLLPTEQNEFHRRLLQYAEKSESAQVSTLLETQEPKNVRRQEILEAVILSATNRLNVWGAKDISSTSQKTTNVLNTIRTFLKRAKKQNLNVVAMVTDSASSYASARSKWALQSYSILYLNSNKLSSKARTAINSHDAANLFDVTYSFTYIAQQYENETDGFGYAMLQKLEKHWANWEQPLLFLALAGLNIITKCGIFTDERFNNTLEAISEEHNVQSKVSNSVVGLALMRYWEFAALNLKEIGKIALRLYGIKVNSAPCVRLFSRMRWLTLNDVAL</sequence>
<feature type="non-terminal residue" evidence="1">
    <location>
        <position position="381"/>
    </location>
</feature>